<dbReference type="InParanoid" id="A0A3M0CCW8"/>
<dbReference type="Pfam" id="PF00582">
    <property type="entry name" value="Usp"/>
    <property type="match status" value="2"/>
</dbReference>
<dbReference type="FunCoup" id="A0A3M0CCW8">
    <property type="interactions" value="17"/>
</dbReference>
<dbReference type="RefSeq" id="WP_121939112.1">
    <property type="nucleotide sequence ID" value="NZ_REFR01000012.1"/>
</dbReference>
<keyword evidence="7" id="KW-1185">Reference proteome</keyword>
<comment type="caution">
    <text evidence="6">The sequence shown here is derived from an EMBL/GenBank/DDBJ whole genome shotgun (WGS) entry which is preliminary data.</text>
</comment>
<evidence type="ECO:0000259" key="5">
    <source>
        <dbReference type="Pfam" id="PF00582"/>
    </source>
</evidence>
<dbReference type="PANTHER" id="PTHR47892">
    <property type="entry name" value="UNIVERSAL STRESS PROTEIN E"/>
    <property type="match status" value="1"/>
</dbReference>
<proteinExistence type="inferred from homology"/>
<comment type="subcellular location">
    <subcellularLocation>
        <location evidence="1">Cytoplasm</location>
    </subcellularLocation>
</comment>
<dbReference type="InterPro" id="IPR006016">
    <property type="entry name" value="UspA"/>
</dbReference>
<dbReference type="OrthoDB" id="5564966at2"/>
<evidence type="ECO:0000256" key="3">
    <source>
        <dbReference type="ARBA" id="ARBA00022490"/>
    </source>
</evidence>
<evidence type="ECO:0000256" key="1">
    <source>
        <dbReference type="ARBA" id="ARBA00004496"/>
    </source>
</evidence>
<evidence type="ECO:0000256" key="2">
    <source>
        <dbReference type="ARBA" id="ARBA00008791"/>
    </source>
</evidence>
<dbReference type="PANTHER" id="PTHR47892:SF1">
    <property type="entry name" value="UNIVERSAL STRESS PROTEIN E"/>
    <property type="match status" value="1"/>
</dbReference>
<name>A0A3M0CCW8_9PROT</name>
<keyword evidence="3" id="KW-0963">Cytoplasm</keyword>
<feature type="domain" description="UspA" evidence="5">
    <location>
        <begin position="189"/>
        <end position="335"/>
    </location>
</feature>
<dbReference type="Gene3D" id="3.40.50.12370">
    <property type="match status" value="1"/>
</dbReference>
<dbReference type="GO" id="GO:0005737">
    <property type="term" value="C:cytoplasm"/>
    <property type="evidence" value="ECO:0007669"/>
    <property type="project" value="UniProtKB-SubCell"/>
</dbReference>
<dbReference type="SUPFAM" id="SSF52402">
    <property type="entry name" value="Adenine nucleotide alpha hydrolases-like"/>
    <property type="match status" value="2"/>
</dbReference>
<protein>
    <submittedName>
        <fullName evidence="6">Nucleotide-binding universal stress UspA family protein</fullName>
    </submittedName>
</protein>
<reference evidence="6 7" key="1">
    <citation type="submission" date="2018-10" db="EMBL/GenBank/DDBJ databases">
        <title>Genomic Encyclopedia of Archaeal and Bacterial Type Strains, Phase II (KMG-II): from individual species to whole genera.</title>
        <authorList>
            <person name="Goeker M."/>
        </authorList>
    </citation>
    <scope>NUCLEOTIDE SEQUENCE [LARGE SCALE GENOMIC DNA]</scope>
    <source>
        <strain evidence="6 7">DSM 25217</strain>
    </source>
</reference>
<evidence type="ECO:0000256" key="4">
    <source>
        <dbReference type="ARBA" id="ARBA00037131"/>
    </source>
</evidence>
<comment type="similarity">
    <text evidence="2">Belongs to the universal stress protein A family.</text>
</comment>
<dbReference type="EMBL" id="REFR01000012">
    <property type="protein sequence ID" value="RMB04849.1"/>
    <property type="molecule type" value="Genomic_DNA"/>
</dbReference>
<dbReference type="AlphaFoldDB" id="A0A3M0CCW8"/>
<dbReference type="Proteomes" id="UP000271227">
    <property type="component" value="Unassembled WGS sequence"/>
</dbReference>
<accession>A0A3M0CCW8</accession>
<evidence type="ECO:0000313" key="7">
    <source>
        <dbReference type="Proteomes" id="UP000271227"/>
    </source>
</evidence>
<sequence>MNRLKTEGKATVGTDGKTHGLPMKKIVAVCTLDAHDEGTLKAATNMARAHNAELTVMAVVDIPPEIARLSGATGISRKDIENSFTAEYRKHVSRLTARHAHGLDPHIEIRSGKPFLEVIKYTLAHGTNMVIKTAEESKGLHRYFFTSMDQHLLRKCPCPVWLRVNHGGQPVKTVLAAVDLDIFMTDEADDQSGLNRHILETASRIAQTHGAALHVLHAWDAPGETSVRLWSDAPDGSKAADDYVRDIQRAHENAFDRLIEEAAVWTEGGKDHRTALIPHLKRGIARSVIPEHVRDLGADTLVIGTIARTGVPGFFIGNTAEDVLNSVDCSVVTVKPPHYVSPIEPD</sequence>
<dbReference type="CDD" id="cd00293">
    <property type="entry name" value="USP-like"/>
    <property type="match status" value="1"/>
</dbReference>
<gene>
    <name evidence="6" type="ORF">BXY39_2419</name>
</gene>
<organism evidence="6 7">
    <name type="scientific">Eilatimonas milleporae</name>
    <dbReference type="NCBI Taxonomy" id="911205"/>
    <lineage>
        <taxon>Bacteria</taxon>
        <taxon>Pseudomonadati</taxon>
        <taxon>Pseudomonadota</taxon>
        <taxon>Alphaproteobacteria</taxon>
        <taxon>Kordiimonadales</taxon>
        <taxon>Kordiimonadaceae</taxon>
        <taxon>Eilatimonas</taxon>
    </lineage>
</organism>
<evidence type="ECO:0000313" key="6">
    <source>
        <dbReference type="EMBL" id="RMB04849.1"/>
    </source>
</evidence>
<comment type="function">
    <text evidence="4">Required for resistance to DNA-damaging agents.</text>
</comment>
<feature type="domain" description="UspA" evidence="5">
    <location>
        <begin position="24"/>
        <end position="162"/>
    </location>
</feature>